<dbReference type="EC" id="2.7.11.1" evidence="1"/>
<evidence type="ECO:0000256" key="2">
    <source>
        <dbReference type="ARBA" id="ARBA00022527"/>
    </source>
</evidence>
<keyword evidence="4 7" id="KW-0547">Nucleotide-binding</keyword>
<sequence>MTADRLIAGRYRLTDPIGTGAMGVVWRATDVRLQRTVAVKQVLLGPGLTGSAALEAKRRAMREGRIAARLHHPNAITVFDVAEDDGQPWLVMEYMDAPSLATKLSGDRTLPPLEVARIGAQAASALAAAHDAGIMHRDVKPANLLVADDGTVKITDFGISRAVGDVTVTATGFLAGTPAYLSPEVARGEDPEPASDVFALGSTLYAAVQGTPPFGEGDNPLALLHAVAQAEIPAPEGAGALGPVLMYLLAPSVADRPTMREAKEALEAVAAGRDPQVPAPVTKVIPAPGTAAAATTILPNRAATVSPERPDETGVTAVVPGRSAPQPVTPPPAPKRAAGLVATLPGVLRVRQRGRLIAVEAAAVVAVLILVAVIATLTRADGEGDAAPTSSVAPPAAVAPENTVAPSGAAGPEPRQAPAQAPAQTPPQASASPAPTSGAVPGPAATSVGVPPPPPAPGATAPAPTTNPVPNTTTPPPSSTPQPTTSSPAPTTTGPTATATTTPSAPTSDRIASFIQGYYGMLPANVSGAWTQLAPGYQAQTGYDSYVNFWGTIRSVRVGSVTQNGANRAVVALTYTLKNGTTTSENRWIEVVGDSAKLQIAASGT</sequence>
<keyword evidence="12" id="KW-1185">Reference proteome</keyword>
<dbReference type="Gene3D" id="3.30.200.20">
    <property type="entry name" value="Phosphorylase Kinase, domain 1"/>
    <property type="match status" value="1"/>
</dbReference>
<evidence type="ECO:0000256" key="1">
    <source>
        <dbReference type="ARBA" id="ARBA00012513"/>
    </source>
</evidence>
<dbReference type="Gene3D" id="1.10.510.10">
    <property type="entry name" value="Transferase(Phosphotransferase) domain 1"/>
    <property type="match status" value="1"/>
</dbReference>
<dbReference type="PROSITE" id="PS00107">
    <property type="entry name" value="PROTEIN_KINASE_ATP"/>
    <property type="match status" value="1"/>
</dbReference>
<dbReference type="InterPro" id="IPR011009">
    <property type="entry name" value="Kinase-like_dom_sf"/>
</dbReference>
<dbReference type="InterPro" id="IPR017441">
    <property type="entry name" value="Protein_kinase_ATP_BS"/>
</dbReference>
<dbReference type="Pfam" id="PF00069">
    <property type="entry name" value="Pkinase"/>
    <property type="match status" value="1"/>
</dbReference>
<keyword evidence="9" id="KW-1133">Transmembrane helix</keyword>
<dbReference type="PROSITE" id="PS50011">
    <property type="entry name" value="PROTEIN_KINASE_DOM"/>
    <property type="match status" value="1"/>
</dbReference>
<dbReference type="PRINTS" id="PR01217">
    <property type="entry name" value="PRICHEXTENSN"/>
</dbReference>
<evidence type="ECO:0000313" key="11">
    <source>
        <dbReference type="EMBL" id="MEB3511253.1"/>
    </source>
</evidence>
<feature type="compositionally biased region" description="Low complexity" evidence="8">
    <location>
        <begin position="458"/>
        <end position="472"/>
    </location>
</feature>
<feature type="compositionally biased region" description="Low complexity" evidence="8">
    <location>
        <begin position="481"/>
        <end position="508"/>
    </location>
</feature>
<feature type="region of interest" description="Disordered" evidence="8">
    <location>
        <begin position="382"/>
        <end position="508"/>
    </location>
</feature>
<accession>A0ABU6AVD0</accession>
<proteinExistence type="predicted"/>
<dbReference type="CDD" id="cd14014">
    <property type="entry name" value="STKc_PknB_like"/>
    <property type="match status" value="1"/>
</dbReference>
<dbReference type="PANTHER" id="PTHR43289:SF6">
    <property type="entry name" value="SERINE_THREONINE-PROTEIN KINASE NEKL-3"/>
    <property type="match status" value="1"/>
</dbReference>
<dbReference type="PANTHER" id="PTHR43289">
    <property type="entry name" value="MITOGEN-ACTIVATED PROTEIN KINASE KINASE KINASE 20-RELATED"/>
    <property type="match status" value="1"/>
</dbReference>
<feature type="transmembrane region" description="Helical" evidence="9">
    <location>
        <begin position="356"/>
        <end position="377"/>
    </location>
</feature>
<evidence type="ECO:0000256" key="6">
    <source>
        <dbReference type="ARBA" id="ARBA00022840"/>
    </source>
</evidence>
<comment type="caution">
    <text evidence="11">The sequence shown here is derived from an EMBL/GenBank/DDBJ whole genome shotgun (WGS) entry which is preliminary data.</text>
</comment>
<feature type="region of interest" description="Disordered" evidence="8">
    <location>
        <begin position="304"/>
        <end position="336"/>
    </location>
</feature>
<dbReference type="RefSeq" id="WP_195080067.1">
    <property type="nucleotide sequence ID" value="NZ_JAYESH010000002.1"/>
</dbReference>
<dbReference type="Proteomes" id="UP001348098">
    <property type="component" value="Unassembled WGS sequence"/>
</dbReference>
<dbReference type="InterPro" id="IPR000719">
    <property type="entry name" value="Prot_kinase_dom"/>
</dbReference>
<feature type="domain" description="Protein kinase" evidence="10">
    <location>
        <begin position="11"/>
        <end position="269"/>
    </location>
</feature>
<evidence type="ECO:0000256" key="8">
    <source>
        <dbReference type="SAM" id="MobiDB-lite"/>
    </source>
</evidence>
<protein>
    <recommendedName>
        <fullName evidence="1">non-specific serine/threonine protein kinase</fullName>
        <ecNumber evidence="1">2.7.11.1</ecNumber>
    </recommendedName>
</protein>
<dbReference type="InterPro" id="IPR008271">
    <property type="entry name" value="Ser/Thr_kinase_AS"/>
</dbReference>
<dbReference type="SMART" id="SM00220">
    <property type="entry name" value="S_TKc"/>
    <property type="match status" value="1"/>
</dbReference>
<dbReference type="SUPFAM" id="SSF56112">
    <property type="entry name" value="Protein kinase-like (PK-like)"/>
    <property type="match status" value="1"/>
</dbReference>
<dbReference type="EMBL" id="JAYKYQ010000005">
    <property type="protein sequence ID" value="MEB3511253.1"/>
    <property type="molecule type" value="Genomic_DNA"/>
</dbReference>
<keyword evidence="6 7" id="KW-0067">ATP-binding</keyword>
<dbReference type="GO" id="GO:0016301">
    <property type="term" value="F:kinase activity"/>
    <property type="evidence" value="ECO:0007669"/>
    <property type="project" value="UniProtKB-KW"/>
</dbReference>
<evidence type="ECO:0000259" key="10">
    <source>
        <dbReference type="PROSITE" id="PS50011"/>
    </source>
</evidence>
<keyword evidence="5 11" id="KW-0418">Kinase</keyword>
<evidence type="ECO:0000256" key="5">
    <source>
        <dbReference type="ARBA" id="ARBA00022777"/>
    </source>
</evidence>
<gene>
    <name evidence="11" type="ORF">U3653_14585</name>
</gene>
<name>A0ABU6AVD0_9NOCA</name>
<keyword evidence="2" id="KW-0723">Serine/threonine-protein kinase</keyword>
<organism evidence="11 12">
    <name type="scientific">Nocardia implantans</name>
    <dbReference type="NCBI Taxonomy" id="3108168"/>
    <lineage>
        <taxon>Bacteria</taxon>
        <taxon>Bacillati</taxon>
        <taxon>Actinomycetota</taxon>
        <taxon>Actinomycetes</taxon>
        <taxon>Mycobacteriales</taxon>
        <taxon>Nocardiaceae</taxon>
        <taxon>Nocardia</taxon>
    </lineage>
</organism>
<evidence type="ECO:0000256" key="9">
    <source>
        <dbReference type="SAM" id="Phobius"/>
    </source>
</evidence>
<feature type="binding site" evidence="7">
    <location>
        <position position="40"/>
    </location>
    <ligand>
        <name>ATP</name>
        <dbReference type="ChEBI" id="CHEBI:30616"/>
    </ligand>
</feature>
<keyword evidence="9" id="KW-0812">Transmembrane</keyword>
<evidence type="ECO:0000256" key="7">
    <source>
        <dbReference type="PROSITE-ProRule" id="PRU10141"/>
    </source>
</evidence>
<evidence type="ECO:0000313" key="12">
    <source>
        <dbReference type="Proteomes" id="UP001348098"/>
    </source>
</evidence>
<evidence type="ECO:0000256" key="4">
    <source>
        <dbReference type="ARBA" id="ARBA00022741"/>
    </source>
</evidence>
<reference evidence="11 12" key="1">
    <citation type="submission" date="2023-12" db="EMBL/GenBank/DDBJ databases">
        <title>novel species in genus Nocarida.</title>
        <authorList>
            <person name="Li Z."/>
        </authorList>
    </citation>
    <scope>NUCLEOTIDE SEQUENCE [LARGE SCALE GENOMIC DNA]</scope>
    <source>
        <strain evidence="11 12">CDC186</strain>
    </source>
</reference>
<keyword evidence="3" id="KW-0808">Transferase</keyword>
<dbReference type="PROSITE" id="PS00108">
    <property type="entry name" value="PROTEIN_KINASE_ST"/>
    <property type="match status" value="1"/>
</dbReference>
<keyword evidence="9" id="KW-0472">Membrane</keyword>
<feature type="compositionally biased region" description="Low complexity" evidence="8">
    <location>
        <begin position="386"/>
        <end position="449"/>
    </location>
</feature>
<evidence type="ECO:0000256" key="3">
    <source>
        <dbReference type="ARBA" id="ARBA00022679"/>
    </source>
</evidence>